<reference evidence="2" key="1">
    <citation type="submission" date="2021-01" db="EMBL/GenBank/DDBJ databases">
        <authorList>
            <person name="Corre E."/>
            <person name="Pelletier E."/>
            <person name="Niang G."/>
            <person name="Scheremetjew M."/>
            <person name="Finn R."/>
            <person name="Kale V."/>
            <person name="Holt S."/>
            <person name="Cochrane G."/>
            <person name="Meng A."/>
            <person name="Brown T."/>
            <person name="Cohen L."/>
        </authorList>
    </citation>
    <scope>NUCLEOTIDE SEQUENCE</scope>
    <source>
        <strain evidence="2">GSO104</strain>
    </source>
</reference>
<keyword evidence="1" id="KW-0175">Coiled coil</keyword>
<protein>
    <submittedName>
        <fullName evidence="2">Uncharacterized protein</fullName>
    </submittedName>
</protein>
<proteinExistence type="predicted"/>
<feature type="coiled-coil region" evidence="1">
    <location>
        <begin position="180"/>
        <end position="277"/>
    </location>
</feature>
<dbReference type="EMBL" id="HBNS01062346">
    <property type="protein sequence ID" value="CAE4671008.1"/>
    <property type="molecule type" value="Transcribed_RNA"/>
</dbReference>
<name>A0A7S4TB63_9STRA</name>
<evidence type="ECO:0000256" key="1">
    <source>
        <dbReference type="SAM" id="Coils"/>
    </source>
</evidence>
<evidence type="ECO:0000313" key="2">
    <source>
        <dbReference type="EMBL" id="CAE4671008.1"/>
    </source>
</evidence>
<dbReference type="AlphaFoldDB" id="A0A7S4TB63"/>
<organism evidence="2">
    <name type="scientific">Ditylum brightwellii</name>
    <dbReference type="NCBI Taxonomy" id="49249"/>
    <lineage>
        <taxon>Eukaryota</taxon>
        <taxon>Sar</taxon>
        <taxon>Stramenopiles</taxon>
        <taxon>Ochrophyta</taxon>
        <taxon>Bacillariophyta</taxon>
        <taxon>Mediophyceae</taxon>
        <taxon>Lithodesmiophycidae</taxon>
        <taxon>Lithodesmiales</taxon>
        <taxon>Lithodesmiaceae</taxon>
        <taxon>Ditylum</taxon>
    </lineage>
</organism>
<gene>
    <name evidence="2" type="ORF">DBRI00130_LOCUS44991</name>
</gene>
<accession>A0A7S4TB63</accession>
<sequence>MMHSVSQQAPCPNEPSETVERCSSSRLKDFAGDFVCEVGNHHRPNYSTPCTCKPILPSNDESNDSMANKAFLETGTIDFSKPCISDEIDGASEFCMSNSNMEEGRRSEQMNVSWYSAYMAMQYSRHSDLVQKVEQLDKETSISENDDSRLIEEVDDMMKQCSYSYLQHKLVLMQHQLSSYHSLLDELDKSKSRVDDLENEVVMLKSEHAERISRTRKLASCYKKTTKRTQSMENEIVQLKLEIAQSKTEEDHSKAHIKEISAKNESLKAENNALQDGKFQHFCAAQM</sequence>